<reference evidence="3 4" key="3">
    <citation type="submission" date="2017-10" db="EMBL/GenBank/DDBJ databases">
        <title>Consistent, comparative and evidence-based genome annotation and re-annotation for the closely-related species, Cryptosporidium parvum, C. hominis and C. tyzzeri.</title>
        <authorList>
            <person name="Baptista R.P."/>
            <person name="Li Y."/>
            <person name="Sateriale A."/>
            <person name="Striepen B."/>
            <person name="Kissinger J.C."/>
        </authorList>
    </citation>
    <scope>NUCLEOTIDE SEQUENCE [LARGE SCALE GENOMIC DNA]</scope>
    <source>
        <strain evidence="3">30976</strain>
    </source>
</reference>
<feature type="compositionally biased region" description="Basic and acidic residues" evidence="1">
    <location>
        <begin position="323"/>
        <end position="335"/>
    </location>
</feature>
<dbReference type="VEuPathDB" id="CryptoDB:GY17_00003172"/>
<evidence type="ECO:0000313" key="4">
    <source>
        <dbReference type="Proteomes" id="UP001429100"/>
    </source>
</evidence>
<sequence length="363" mass="41764">MQSQRNYAKQELIYDLLFGNNQRKLPKGGIGNFEDSNECVICKRDKFGVATGLGTELPNVIPELLCIECKRGLFSFEGFRYQCKQVKNSVSNLESISVVLNEQMRKLYNLIGKERTFSGSSKKIEQNKVPDWCNRDIPSKFGKGNFKFEKGIEKIKKDITHDEESRLSDQLELFHGDLINLQETIFTFINVLEAYIDTPWTSVLKEAKYKQETQPCVTSFNEDNIITPVESVKTQVITNQNQESNTTAQRIERIRRQQEKVRQQIKALYDNNTTDLPENNGSHYFSSVDTETNNLNKDSIGNYFLFSKDILQSDKDDDEDRANEDRKNMNSKEIGEQSQHVLRNYDILWSPSSASVSSNIDSN</sequence>
<evidence type="ECO:0000313" key="3">
    <source>
        <dbReference type="EMBL" id="PPS93089.1"/>
    </source>
</evidence>
<reference evidence="2" key="2">
    <citation type="submission" date="2015-08" db="EMBL/GenBank/DDBJ databases">
        <authorList>
            <person name="Babu N.S."/>
            <person name="Beckwith C.J."/>
            <person name="Beseler K.G."/>
            <person name="Brison A."/>
            <person name="Carone J.V."/>
            <person name="Caskin T.P."/>
            <person name="Diamond M."/>
            <person name="Durham M.E."/>
            <person name="Foxe J.M."/>
            <person name="Go M."/>
            <person name="Henderson B.A."/>
            <person name="Jones I.B."/>
            <person name="McGettigan J.A."/>
            <person name="Micheletti S.J."/>
            <person name="Nasrallah M.E."/>
            <person name="Ortiz D."/>
            <person name="Piller C.R."/>
            <person name="Privatt S.R."/>
            <person name="Schneider S.L."/>
            <person name="Sharp S."/>
            <person name="Smith T.C."/>
            <person name="Stanton J.D."/>
            <person name="Ullery H.E."/>
            <person name="Wilson R.J."/>
            <person name="Serrano M.G."/>
            <person name="Buck G."/>
            <person name="Lee V."/>
            <person name="Wang Y."/>
            <person name="Carvalho R."/>
            <person name="Voegtly L."/>
            <person name="Shi R."/>
            <person name="Duckworth R."/>
            <person name="Johnson A."/>
            <person name="Loviza R."/>
            <person name="Walstead R."/>
            <person name="Shah Z."/>
            <person name="Kiflezghi M."/>
            <person name="Wade K."/>
            <person name="Ball S.L."/>
            <person name="Bradley K.W."/>
            <person name="Asai D.J."/>
            <person name="Bowman C.A."/>
            <person name="Russell D.A."/>
            <person name="Pope W.H."/>
            <person name="Jacobs-Sera D."/>
            <person name="Hendrix R.W."/>
            <person name="Hatfull G.F."/>
        </authorList>
    </citation>
    <scope>NUCLEOTIDE SEQUENCE [LARGE SCALE GENOMIC DNA]</scope>
</reference>
<protein>
    <submittedName>
        <fullName evidence="2">Uncharacterized protein</fullName>
    </submittedName>
</protein>
<evidence type="ECO:0000313" key="2">
    <source>
        <dbReference type="EMBL" id="CUV05434.1"/>
    </source>
</evidence>
<name>A0A0S4TDL6_CRYHO</name>
<accession>A0A0S4TDL6</accession>
<dbReference type="OrthoDB" id="341553at2759"/>
<dbReference type="VEuPathDB" id="CryptoDB:Chro.40071"/>
<dbReference type="EMBL" id="LN877950">
    <property type="protein sequence ID" value="CUV05434.1"/>
    <property type="molecule type" value="Genomic_DNA"/>
</dbReference>
<organism evidence="2">
    <name type="scientific">Cryptosporidium hominis</name>
    <dbReference type="NCBI Taxonomy" id="237895"/>
    <lineage>
        <taxon>Eukaryota</taxon>
        <taxon>Sar</taxon>
        <taxon>Alveolata</taxon>
        <taxon>Apicomplexa</taxon>
        <taxon>Conoidasida</taxon>
        <taxon>Coccidia</taxon>
        <taxon>Eucoccidiorida</taxon>
        <taxon>Eimeriorina</taxon>
        <taxon>Cryptosporidiidae</taxon>
        <taxon>Cryptosporidium</taxon>
    </lineage>
</organism>
<dbReference type="Proteomes" id="UP001429100">
    <property type="component" value="Unassembled WGS sequence"/>
</dbReference>
<dbReference type="Proteomes" id="UP000199752">
    <property type="component" value="Chromosome 4"/>
</dbReference>
<feature type="region of interest" description="Disordered" evidence="1">
    <location>
        <begin position="314"/>
        <end position="338"/>
    </location>
</feature>
<keyword evidence="4" id="KW-1185">Reference proteome</keyword>
<proteinExistence type="predicted"/>
<reference evidence="3 4" key="1">
    <citation type="submission" date="2014-11" db="EMBL/GenBank/DDBJ databases">
        <title>Comparative genomic analysis of Cryptosporidium hominis reveals occurrence of genetic recombination in virulent subtypes.</title>
        <authorList>
            <person name="Guo Y."/>
            <person name="Tang K."/>
            <person name="Frace M."/>
            <person name="Li N."/>
            <person name="Roellig D.M."/>
            <person name="Sammons S."/>
            <person name="Knipe K."/>
            <person name="Rowe L."/>
            <person name="Feng Y."/>
            <person name="Xiao L."/>
        </authorList>
    </citation>
    <scope>NUCLEOTIDE SEQUENCE [LARGE SCALE GENOMIC DNA]</scope>
    <source>
        <strain evidence="3">30976</strain>
    </source>
</reference>
<dbReference type="AlphaFoldDB" id="A0A0S4TDL6"/>
<dbReference type="VEuPathDB" id="CryptoDB:ChTU502y2012_403g0250"/>
<dbReference type="VEuPathDB" id="CryptoDB:CHUDEA4_550"/>
<gene>
    <name evidence="2" type="ORF">CHUDEA4_550</name>
    <name evidence="3" type="ORF">GY17_00003172</name>
</gene>
<dbReference type="EMBL" id="JTAI01000022">
    <property type="protein sequence ID" value="PPS93089.1"/>
    <property type="molecule type" value="Genomic_DNA"/>
</dbReference>
<evidence type="ECO:0000256" key="1">
    <source>
        <dbReference type="SAM" id="MobiDB-lite"/>
    </source>
</evidence>